<protein>
    <submittedName>
        <fullName evidence="1">Uncharacterized protein</fullName>
    </submittedName>
</protein>
<gene>
    <name evidence="1" type="ORF">F5876DRAFT_81787</name>
</gene>
<proteinExistence type="predicted"/>
<organism evidence="1 2">
    <name type="scientific">Lentinula aff. lateritia</name>
    <dbReference type="NCBI Taxonomy" id="2804960"/>
    <lineage>
        <taxon>Eukaryota</taxon>
        <taxon>Fungi</taxon>
        <taxon>Dikarya</taxon>
        <taxon>Basidiomycota</taxon>
        <taxon>Agaricomycotina</taxon>
        <taxon>Agaricomycetes</taxon>
        <taxon>Agaricomycetidae</taxon>
        <taxon>Agaricales</taxon>
        <taxon>Marasmiineae</taxon>
        <taxon>Omphalotaceae</taxon>
        <taxon>Lentinula</taxon>
    </lineage>
</organism>
<reference evidence="1" key="1">
    <citation type="submission" date="2022-09" db="EMBL/GenBank/DDBJ databases">
        <title>A Global Phylogenomic Analysis of the Shiitake Genus Lentinula.</title>
        <authorList>
            <consortium name="DOE Joint Genome Institute"/>
            <person name="Sierra-Patev S."/>
            <person name="Min B."/>
            <person name="Naranjo-Ortiz M."/>
            <person name="Looney B."/>
            <person name="Konkel Z."/>
            <person name="Slot J.C."/>
            <person name="Sakamoto Y."/>
            <person name="Steenwyk J.L."/>
            <person name="Rokas A."/>
            <person name="Carro J."/>
            <person name="Camarero S."/>
            <person name="Ferreira P."/>
            <person name="Molpeceres G."/>
            <person name="Ruiz-Duenas F.J."/>
            <person name="Serrano A."/>
            <person name="Henrissat B."/>
            <person name="Drula E."/>
            <person name="Hughes K.W."/>
            <person name="Mata J.L."/>
            <person name="Ishikawa N.K."/>
            <person name="Vargas-Isla R."/>
            <person name="Ushijima S."/>
            <person name="Smith C.A."/>
            <person name="Ahrendt S."/>
            <person name="Andreopoulos W."/>
            <person name="He G."/>
            <person name="Labutti K."/>
            <person name="Lipzen A."/>
            <person name="Ng V."/>
            <person name="Riley R."/>
            <person name="Sandor L."/>
            <person name="Barry K."/>
            <person name="Martinez A.T."/>
            <person name="Xiao Y."/>
            <person name="Gibbons J.G."/>
            <person name="Terashima K."/>
            <person name="Grigoriev I.V."/>
            <person name="Hibbett D.S."/>
        </authorList>
    </citation>
    <scope>NUCLEOTIDE SEQUENCE</scope>
    <source>
        <strain evidence="1">TMI1499</strain>
    </source>
</reference>
<dbReference type="EMBL" id="MU795600">
    <property type="protein sequence ID" value="KAJ3805431.1"/>
    <property type="molecule type" value="Genomic_DNA"/>
</dbReference>
<accession>A0ACC1TM39</accession>
<sequence>MPSSSPNTTFSTLSPPIPSRSSSRESAALASEGEVEQDQLAFTIKFPSRPQLQLFESTFNTGKLLASYCRNDSLWSTLARVALPCSNCVKHPEACKVPEDFGKLLRHRCFSRCCSQDLAYSQRFLELHGSPAQRVSWSIPEDAWRRYDARLHSQTSSTSILMELNMLDNQDTQAVDRRELAHFQRAQEQEAALAAKRKRAHASPPRDGLTKKRQSAKTRSQPGASDAAAGEVPRVVRLVFPPARPAPPPSFSSPPHPPSSDSVPAPRVAPVSHQTGSVRDPEPLVQLADVAGRQTSFATGSAARFAVPIPSAIKGPQEAPSPLTMPPSNRPALVPRVLAQHPYRAENERLVTQVHLLESQLASSRQENSTLASALRDTSTSLEARQGELEQLRASAALSSQRQEEYDRLMDQVQALQHLLPGPVDKPLVNRFQDFEESHRVAREDRDKYHSRSASSECRNEELEKSLIQQQSLVDESNALAVCQRKRIEALQEEVHRFRERALFVEKMVREYPEEGLYSVSLPPLAEVQGQLNDTLASLHRVATFAHRLYRSNPTTAIISFLRRGLDTAEPDVIVRSFQLALEFMEAARGVHAELHLRSLSSVQWFFHNTAEREEGTYRLILNHSRFPDNAPFLNAAQHAGFVKPFDNSLEPPLHRQMFALETALPHHGLGGHDVGLDPFCYGYAFPRVCDAPLFLPDPTSPASPLLPGPSPPLPPLFGAVPTLAIDLTGEDDEDIYESPSSRDHRLERELTDADGMEADEDVPIKSESSVA</sequence>
<keyword evidence="2" id="KW-1185">Reference proteome</keyword>
<evidence type="ECO:0000313" key="2">
    <source>
        <dbReference type="Proteomes" id="UP001163835"/>
    </source>
</evidence>
<name>A0ACC1TM39_9AGAR</name>
<comment type="caution">
    <text evidence="1">The sequence shown here is derived from an EMBL/GenBank/DDBJ whole genome shotgun (WGS) entry which is preliminary data.</text>
</comment>
<dbReference type="Proteomes" id="UP001163835">
    <property type="component" value="Unassembled WGS sequence"/>
</dbReference>
<evidence type="ECO:0000313" key="1">
    <source>
        <dbReference type="EMBL" id="KAJ3805431.1"/>
    </source>
</evidence>